<organism evidence="11 12">
    <name type="scientific">Limnoraphis robusta CCNP1315</name>
    <dbReference type="NCBI Taxonomy" id="3110306"/>
    <lineage>
        <taxon>Bacteria</taxon>
        <taxon>Bacillati</taxon>
        <taxon>Cyanobacteriota</taxon>
        <taxon>Cyanophyceae</taxon>
        <taxon>Oscillatoriophycideae</taxon>
        <taxon>Oscillatoriales</taxon>
        <taxon>Sirenicapillariaceae</taxon>
        <taxon>Limnoraphis</taxon>
    </lineage>
</organism>
<dbReference type="EC" id="4.1.1.48" evidence="8"/>
<dbReference type="EMBL" id="JAYGHT010000001">
    <property type="protein sequence ID" value="MEA5517383.1"/>
    <property type="molecule type" value="Genomic_DNA"/>
</dbReference>
<dbReference type="SUPFAM" id="SSF51366">
    <property type="entry name" value="Ribulose-phoshate binding barrel"/>
    <property type="match status" value="1"/>
</dbReference>
<dbReference type="PANTHER" id="PTHR22854:SF2">
    <property type="entry name" value="INDOLE-3-GLYCEROL-PHOSPHATE SYNTHASE"/>
    <property type="match status" value="1"/>
</dbReference>
<evidence type="ECO:0000256" key="8">
    <source>
        <dbReference type="HAMAP-Rule" id="MF_00134"/>
    </source>
</evidence>
<evidence type="ECO:0000313" key="11">
    <source>
        <dbReference type="EMBL" id="MEA5517383.1"/>
    </source>
</evidence>
<feature type="region of interest" description="Disordered" evidence="9">
    <location>
        <begin position="69"/>
        <end position="88"/>
    </location>
</feature>
<evidence type="ECO:0000256" key="5">
    <source>
        <dbReference type="ARBA" id="ARBA00022822"/>
    </source>
</evidence>
<evidence type="ECO:0000256" key="9">
    <source>
        <dbReference type="SAM" id="MobiDB-lite"/>
    </source>
</evidence>
<evidence type="ECO:0000313" key="12">
    <source>
        <dbReference type="Proteomes" id="UP001301728"/>
    </source>
</evidence>
<keyword evidence="5 8" id="KW-0822">Tryptophan biosynthesis</keyword>
<comment type="caution">
    <text evidence="11">The sequence shown here is derived from an EMBL/GenBank/DDBJ whole genome shotgun (WGS) entry which is preliminary data.</text>
</comment>
<dbReference type="Proteomes" id="UP001301728">
    <property type="component" value="Unassembled WGS sequence"/>
</dbReference>
<keyword evidence="7 8" id="KW-0456">Lyase</keyword>
<keyword evidence="12" id="KW-1185">Reference proteome</keyword>
<comment type="catalytic activity">
    <reaction evidence="1 8">
        <text>1-(2-carboxyphenylamino)-1-deoxy-D-ribulose 5-phosphate + H(+) = (1S,2R)-1-C-(indol-3-yl)glycerol 3-phosphate + CO2 + H2O</text>
        <dbReference type="Rhea" id="RHEA:23476"/>
        <dbReference type="ChEBI" id="CHEBI:15377"/>
        <dbReference type="ChEBI" id="CHEBI:15378"/>
        <dbReference type="ChEBI" id="CHEBI:16526"/>
        <dbReference type="ChEBI" id="CHEBI:58613"/>
        <dbReference type="ChEBI" id="CHEBI:58866"/>
        <dbReference type="EC" id="4.1.1.48"/>
    </reaction>
</comment>
<comment type="pathway">
    <text evidence="2 8">Amino-acid biosynthesis; L-tryptophan biosynthesis; L-tryptophan from chorismate: step 4/5.</text>
</comment>
<dbReference type="GO" id="GO:0004425">
    <property type="term" value="F:indole-3-glycerol-phosphate synthase activity"/>
    <property type="evidence" value="ECO:0007669"/>
    <property type="project" value="UniProtKB-EC"/>
</dbReference>
<sequence length="359" mass="38913">MKIRRRLTEPGTGYEIAPRQSTPDNILEKIIWQKEQEVLRMLQVMSDVGAGRDGFSPDLRLCQTTLINSPDHHYPKDNRGSPPASPDHKDFVQALRSGYPALIAEVKKASPSKGIICPNFDPVKIAQAYERGGAACLSVLTDETFFQGSFENLRRVRDSVSLPLLCKEFIIDACQVITARAAGANAVLLIAAVLTDADLSKLSILAYRLGMDSLVEVHTLAELDRVLALPETGKIIKLVGINNRNLEDFSVDLATTEQLLEARGEALQAKNIVVVSESGLKTASDLIRVNQAGANAVLVGEFLVTHADIAGAVQALLKPDKEASITDVGAGSELMDRFSKTIYINPPIKLPVKPIDLGL</sequence>
<evidence type="ECO:0000256" key="3">
    <source>
        <dbReference type="ARBA" id="ARBA00022605"/>
    </source>
</evidence>
<evidence type="ECO:0000256" key="2">
    <source>
        <dbReference type="ARBA" id="ARBA00004696"/>
    </source>
</evidence>
<keyword evidence="3 8" id="KW-0028">Amino-acid biosynthesis</keyword>
<dbReference type="Gene3D" id="3.20.20.70">
    <property type="entry name" value="Aldolase class I"/>
    <property type="match status" value="1"/>
</dbReference>
<comment type="similarity">
    <text evidence="8">Belongs to the TrpC family.</text>
</comment>
<feature type="compositionally biased region" description="Basic and acidic residues" evidence="9">
    <location>
        <begin position="70"/>
        <end position="79"/>
    </location>
</feature>
<dbReference type="Pfam" id="PF00218">
    <property type="entry name" value="IGPS"/>
    <property type="match status" value="1"/>
</dbReference>
<reference evidence="11 12" key="1">
    <citation type="submission" date="2023-12" db="EMBL/GenBank/DDBJ databases">
        <title>Baltic Sea Cyanobacteria.</title>
        <authorList>
            <person name="Delbaje E."/>
            <person name="Fewer D.P."/>
            <person name="Shishido T.K."/>
        </authorList>
    </citation>
    <scope>NUCLEOTIDE SEQUENCE [LARGE SCALE GENOMIC DNA]</scope>
    <source>
        <strain evidence="11 12">CCNP 1315</strain>
    </source>
</reference>
<dbReference type="InterPro" id="IPR013798">
    <property type="entry name" value="Indole-3-glycerol_P_synth_dom"/>
</dbReference>
<accession>A0ABU5TS41</accession>
<dbReference type="PROSITE" id="PS00614">
    <property type="entry name" value="IGPS"/>
    <property type="match status" value="1"/>
</dbReference>
<protein>
    <recommendedName>
        <fullName evidence="8">Indole-3-glycerol phosphate synthase</fullName>
        <shortName evidence="8">IGPS</shortName>
        <ecNumber evidence="8">4.1.1.48</ecNumber>
    </recommendedName>
</protein>
<evidence type="ECO:0000256" key="1">
    <source>
        <dbReference type="ARBA" id="ARBA00001633"/>
    </source>
</evidence>
<dbReference type="HAMAP" id="MF_00134_B">
    <property type="entry name" value="IGPS_B"/>
    <property type="match status" value="1"/>
</dbReference>
<evidence type="ECO:0000259" key="10">
    <source>
        <dbReference type="Pfam" id="PF00218"/>
    </source>
</evidence>
<name>A0ABU5TS41_9CYAN</name>
<proteinExistence type="inferred from homology"/>
<dbReference type="InterPro" id="IPR011060">
    <property type="entry name" value="RibuloseP-bd_barrel"/>
</dbReference>
<gene>
    <name evidence="8 11" type="primary">trpC</name>
    <name evidence="11" type="ORF">VB854_00320</name>
</gene>
<dbReference type="InterPro" id="IPR001468">
    <property type="entry name" value="Indole-3-GlycerolPSynthase_CS"/>
</dbReference>
<dbReference type="RefSeq" id="WP_323273871.1">
    <property type="nucleotide sequence ID" value="NZ_JAYGHT010000001.1"/>
</dbReference>
<dbReference type="PANTHER" id="PTHR22854">
    <property type="entry name" value="TRYPTOPHAN BIOSYNTHESIS PROTEIN"/>
    <property type="match status" value="1"/>
</dbReference>
<dbReference type="InterPro" id="IPR045186">
    <property type="entry name" value="Indole-3-glycerol_P_synth"/>
</dbReference>
<evidence type="ECO:0000256" key="7">
    <source>
        <dbReference type="ARBA" id="ARBA00023239"/>
    </source>
</evidence>
<evidence type="ECO:0000256" key="4">
    <source>
        <dbReference type="ARBA" id="ARBA00022793"/>
    </source>
</evidence>
<feature type="domain" description="Indole-3-glycerol phosphate synthase" evidence="10">
    <location>
        <begin position="85"/>
        <end position="316"/>
    </location>
</feature>
<dbReference type="InterPro" id="IPR013785">
    <property type="entry name" value="Aldolase_TIM"/>
</dbReference>
<keyword evidence="4 8" id="KW-0210">Decarboxylase</keyword>
<evidence type="ECO:0000256" key="6">
    <source>
        <dbReference type="ARBA" id="ARBA00023141"/>
    </source>
</evidence>
<dbReference type="NCBIfam" id="NF001377">
    <property type="entry name" value="PRK00278.2-4"/>
    <property type="match status" value="1"/>
</dbReference>
<keyword evidence="6 8" id="KW-0057">Aromatic amino acid biosynthesis</keyword>
<dbReference type="CDD" id="cd00331">
    <property type="entry name" value="IGPS"/>
    <property type="match status" value="1"/>
</dbReference>